<evidence type="ECO:0000256" key="3">
    <source>
        <dbReference type="SAM" id="SignalP"/>
    </source>
</evidence>
<dbReference type="GO" id="GO:0004857">
    <property type="term" value="F:enzyme inhibitor activity"/>
    <property type="evidence" value="ECO:0007669"/>
    <property type="project" value="InterPro"/>
</dbReference>
<reference evidence="5" key="1">
    <citation type="submission" date="2023-07" db="EMBL/GenBank/DDBJ databases">
        <title>draft genome sequence of fig (Ficus carica).</title>
        <authorList>
            <person name="Takahashi T."/>
            <person name="Nishimura K."/>
        </authorList>
    </citation>
    <scope>NUCLEOTIDE SEQUENCE</scope>
</reference>
<evidence type="ECO:0000256" key="2">
    <source>
        <dbReference type="ARBA" id="ARBA00038471"/>
    </source>
</evidence>
<dbReference type="CDD" id="cd14859">
    <property type="entry name" value="PMEI_like"/>
    <property type="match status" value="1"/>
</dbReference>
<dbReference type="InterPro" id="IPR006501">
    <property type="entry name" value="Pectinesterase_inhib_dom"/>
</dbReference>
<comment type="caution">
    <text evidence="5">The sequence shown here is derived from an EMBL/GenBank/DDBJ whole genome shotgun (WGS) entry which is preliminary data.</text>
</comment>
<accession>A0AA88DXB8</accession>
<dbReference type="InterPro" id="IPR051955">
    <property type="entry name" value="PME_Inhibitor"/>
</dbReference>
<comment type="similarity">
    <text evidence="2">Belongs to the PMEI family.</text>
</comment>
<feature type="chain" id="PRO_5041723202" description="Pectinesterase inhibitor domain-containing protein" evidence="3">
    <location>
        <begin position="23"/>
        <end position="167"/>
    </location>
</feature>
<evidence type="ECO:0000259" key="4">
    <source>
        <dbReference type="SMART" id="SM00856"/>
    </source>
</evidence>
<dbReference type="AlphaFoldDB" id="A0AA88DXB8"/>
<dbReference type="PANTHER" id="PTHR31080">
    <property type="entry name" value="PECTINESTERASE INHIBITOR-LIKE"/>
    <property type="match status" value="1"/>
</dbReference>
<dbReference type="InterPro" id="IPR035513">
    <property type="entry name" value="Invertase/methylesterase_inhib"/>
</dbReference>
<dbReference type="Pfam" id="PF04043">
    <property type="entry name" value="PMEI"/>
    <property type="match status" value="1"/>
</dbReference>
<dbReference type="SMART" id="SM00856">
    <property type="entry name" value="PMEI"/>
    <property type="match status" value="1"/>
</dbReference>
<protein>
    <recommendedName>
        <fullName evidence="4">Pectinesterase inhibitor domain-containing protein</fullName>
    </recommendedName>
</protein>
<dbReference type="EMBL" id="BTGU01000161">
    <property type="protein sequence ID" value="GMN63887.1"/>
    <property type="molecule type" value="Genomic_DNA"/>
</dbReference>
<dbReference type="SUPFAM" id="SSF101148">
    <property type="entry name" value="Plant invertase/pectin methylesterase inhibitor"/>
    <property type="match status" value="1"/>
</dbReference>
<dbReference type="Proteomes" id="UP001187192">
    <property type="component" value="Unassembled WGS sequence"/>
</dbReference>
<gene>
    <name evidence="5" type="ORF">TIFTF001_032945</name>
</gene>
<name>A0AA88DXB8_FICCA</name>
<sequence>MPSSTTLLFFLLFLLSFPHHHRHLLAAVAADTALIQQTCKTTKHYDLCVSSLISDPTSLQASDAKGLAVIMITIGVANSTATSAYLSSQLPRSTSTTAASDAAAAAAKKAVLKECAAKYGYAAEALQASAQDLVAESFDYASMHVTAAADYPNSCHNAFRGVVDITK</sequence>
<dbReference type="NCBIfam" id="TIGR01614">
    <property type="entry name" value="PME_inhib"/>
    <property type="match status" value="1"/>
</dbReference>
<feature type="signal peptide" evidence="3">
    <location>
        <begin position="1"/>
        <end position="22"/>
    </location>
</feature>
<evidence type="ECO:0000313" key="5">
    <source>
        <dbReference type="EMBL" id="GMN63887.1"/>
    </source>
</evidence>
<evidence type="ECO:0000256" key="1">
    <source>
        <dbReference type="ARBA" id="ARBA00022729"/>
    </source>
</evidence>
<dbReference type="Gene3D" id="1.20.140.40">
    <property type="entry name" value="Invertase/pectin methylesterase inhibitor family protein"/>
    <property type="match status" value="1"/>
</dbReference>
<dbReference type="PANTHER" id="PTHR31080:SF152">
    <property type="entry name" value="CELL WALL _ VACUOLAR INHIBITOR OF FRUCTOSIDASE 2"/>
    <property type="match status" value="1"/>
</dbReference>
<keyword evidence="1 3" id="KW-0732">Signal</keyword>
<organism evidence="5 6">
    <name type="scientific">Ficus carica</name>
    <name type="common">Common fig</name>
    <dbReference type="NCBI Taxonomy" id="3494"/>
    <lineage>
        <taxon>Eukaryota</taxon>
        <taxon>Viridiplantae</taxon>
        <taxon>Streptophyta</taxon>
        <taxon>Embryophyta</taxon>
        <taxon>Tracheophyta</taxon>
        <taxon>Spermatophyta</taxon>
        <taxon>Magnoliopsida</taxon>
        <taxon>eudicotyledons</taxon>
        <taxon>Gunneridae</taxon>
        <taxon>Pentapetalae</taxon>
        <taxon>rosids</taxon>
        <taxon>fabids</taxon>
        <taxon>Rosales</taxon>
        <taxon>Moraceae</taxon>
        <taxon>Ficeae</taxon>
        <taxon>Ficus</taxon>
    </lineage>
</organism>
<feature type="domain" description="Pectinesterase inhibitor" evidence="4">
    <location>
        <begin position="30"/>
        <end position="165"/>
    </location>
</feature>
<evidence type="ECO:0000313" key="6">
    <source>
        <dbReference type="Proteomes" id="UP001187192"/>
    </source>
</evidence>
<proteinExistence type="inferred from homology"/>
<keyword evidence="6" id="KW-1185">Reference proteome</keyword>